<comment type="caution">
    <text evidence="1">The sequence shown here is derived from an EMBL/GenBank/DDBJ whole genome shotgun (WGS) entry which is preliminary data.</text>
</comment>
<name>A0AAV3RMD1_LITER</name>
<evidence type="ECO:0000313" key="1">
    <source>
        <dbReference type="EMBL" id="GAA0179058.1"/>
    </source>
</evidence>
<accession>A0AAV3RMD1</accession>
<dbReference type="EMBL" id="BAABME010010472">
    <property type="protein sequence ID" value="GAA0179058.1"/>
    <property type="molecule type" value="Genomic_DNA"/>
</dbReference>
<organism evidence="1 2">
    <name type="scientific">Lithospermum erythrorhizon</name>
    <name type="common">Purple gromwell</name>
    <name type="synonym">Lithospermum officinale var. erythrorhizon</name>
    <dbReference type="NCBI Taxonomy" id="34254"/>
    <lineage>
        <taxon>Eukaryota</taxon>
        <taxon>Viridiplantae</taxon>
        <taxon>Streptophyta</taxon>
        <taxon>Embryophyta</taxon>
        <taxon>Tracheophyta</taxon>
        <taxon>Spermatophyta</taxon>
        <taxon>Magnoliopsida</taxon>
        <taxon>eudicotyledons</taxon>
        <taxon>Gunneridae</taxon>
        <taxon>Pentapetalae</taxon>
        <taxon>asterids</taxon>
        <taxon>lamiids</taxon>
        <taxon>Boraginales</taxon>
        <taxon>Boraginaceae</taxon>
        <taxon>Boraginoideae</taxon>
        <taxon>Lithospermeae</taxon>
        <taxon>Lithospermum</taxon>
    </lineage>
</organism>
<protein>
    <recommendedName>
        <fullName evidence="3">Dynein light chain</fullName>
    </recommendedName>
</protein>
<evidence type="ECO:0000313" key="2">
    <source>
        <dbReference type="Proteomes" id="UP001454036"/>
    </source>
</evidence>
<evidence type="ECO:0008006" key="3">
    <source>
        <dbReference type="Google" id="ProtNLM"/>
    </source>
</evidence>
<dbReference type="AlphaFoldDB" id="A0AAV3RMD1"/>
<keyword evidence="2" id="KW-1185">Reference proteome</keyword>
<gene>
    <name evidence="1" type="ORF">LIER_29922</name>
</gene>
<dbReference type="Proteomes" id="UP001454036">
    <property type="component" value="Unassembled WGS sequence"/>
</dbReference>
<reference evidence="1 2" key="1">
    <citation type="submission" date="2024-01" db="EMBL/GenBank/DDBJ databases">
        <title>The complete chloroplast genome sequence of Lithospermum erythrorhizon: insights into the phylogenetic relationship among Boraginaceae species and the maternal lineages of purple gromwells.</title>
        <authorList>
            <person name="Okada T."/>
            <person name="Watanabe K."/>
        </authorList>
    </citation>
    <scope>NUCLEOTIDE SEQUENCE [LARGE SCALE GENOMIC DNA]</scope>
</reference>
<proteinExistence type="predicted"/>
<sequence>MSTYEKPRKGGMYVYNIATGGKMKAAATTPSPQPTLMKSISKGWGQLTRSRTYREEIDDGGDELIKNRVEEKKMVVDHGRKSLASSGTSRKSVSQIQEVKMVEGRKSVCSISELKSSRNSVSNVVEVVNVASMAAIFQVKVLVTDMPGFMQVHAFKCARKTFDSLEKFSSRDMACTIKKVSPLLVIIFHSSI</sequence>